<sequence>MGPMPTLAATAASLLAVLAAVAATVAVVDDAPLPRLPHQDIPAVFAFGDSTLDTGNNNVLPTMVRADHAPYGREFPGGAPTGRFSDGKLLTDYLVEVLGIKELLPAYRSGAANLTVAELATGVCFASAGSGLDDATAANAGVATVGSQLADFRQLLGKIGARKAGKVVKKSVFLVSAATNDMMMNYYMLPSGRSRYTLEQYHDLLIGNLRSYIQAMYDLGARRMLVAGLPPVGCLPLQLTMAELRQPPRPQGCIAEQNAAAETYNAKLQRMLAEFQAGSPGARAVYADIYSPLKDMVDHPDEYGFVEASKGCCGTGLMEMGPLCTDLVPTCAKPSEFMFWDSVHPTQATYKAVAEHFIRTNIIRFVN</sequence>
<dbReference type="OrthoDB" id="1600564at2759"/>
<keyword evidence="5" id="KW-1185">Reference proteome</keyword>
<dbReference type="PANTHER" id="PTHR45642">
    <property type="entry name" value="GDSL ESTERASE/LIPASE EXL3"/>
    <property type="match status" value="1"/>
</dbReference>
<name>F2DLX9_HORVV</name>
<comment type="similarity">
    <text evidence="1">Belongs to the 'GDSL' lipolytic enzyme family.</text>
</comment>
<evidence type="ECO:0000256" key="2">
    <source>
        <dbReference type="SAM" id="SignalP"/>
    </source>
</evidence>
<evidence type="ECO:0000313" key="5">
    <source>
        <dbReference type="Proteomes" id="UP000011116"/>
    </source>
</evidence>
<dbReference type="RefSeq" id="XP_044973061.1">
    <property type="nucleotide sequence ID" value="XM_045117126.1"/>
</dbReference>
<reference evidence="3" key="1">
    <citation type="journal article" date="2011" name="Plant Physiol.">
        <title>Comprehensive sequence analysis of 24,783 barley full-length cDNAs derived from 12 clone libraries.</title>
        <authorList>
            <person name="Matsumoto T."/>
            <person name="Tanaka T."/>
            <person name="Sakai H."/>
            <person name="Amano N."/>
            <person name="Kanamori H."/>
            <person name="Kurita K."/>
            <person name="Kikuta A."/>
            <person name="Kamiya K."/>
            <person name="Yamamoto M."/>
            <person name="Ikawa H."/>
            <person name="Fujii N."/>
            <person name="Hori K."/>
            <person name="Itoh T."/>
            <person name="Sato K."/>
        </authorList>
    </citation>
    <scope>NUCLEOTIDE SEQUENCE</scope>
    <source>
        <tissue evidence="3">Shoot and root</tissue>
    </source>
</reference>
<dbReference type="Pfam" id="PF00657">
    <property type="entry name" value="Lipase_GDSL"/>
    <property type="match status" value="1"/>
</dbReference>
<dbReference type="InterPro" id="IPR035669">
    <property type="entry name" value="SGNH_plant_lipase-like"/>
</dbReference>
<dbReference type="InterPro" id="IPR001087">
    <property type="entry name" value="GDSL"/>
</dbReference>
<dbReference type="EnsemblPlants" id="HORVU.MOREX.r3.3HG0303800.1">
    <property type="protein sequence ID" value="HORVU.MOREX.r3.3HG0303800.1"/>
    <property type="gene ID" value="HORVU.MOREX.r3.3HG0303800"/>
</dbReference>
<dbReference type="InterPro" id="IPR050592">
    <property type="entry name" value="GDSL_lipolytic_enzyme"/>
</dbReference>
<dbReference type="OMA" id="GTNDMLY"/>
<dbReference type="InterPro" id="IPR036514">
    <property type="entry name" value="SGNH_hydro_sf"/>
</dbReference>
<dbReference type="Gene3D" id="3.40.50.1110">
    <property type="entry name" value="SGNH hydrolase"/>
    <property type="match status" value="1"/>
</dbReference>
<protein>
    <submittedName>
        <fullName evidence="3">Predicted protein</fullName>
    </submittedName>
</protein>
<dbReference type="PaxDb" id="4513-MLOC_5005.2"/>
<dbReference type="SUPFAM" id="SSF52266">
    <property type="entry name" value="SGNH hydrolase"/>
    <property type="match status" value="1"/>
</dbReference>
<accession>F2DLX9</accession>
<dbReference type="CDD" id="cd01837">
    <property type="entry name" value="SGNH_plant_lipase_like"/>
    <property type="match status" value="1"/>
</dbReference>
<gene>
    <name evidence="4" type="primary">LOC123440563</name>
</gene>
<evidence type="ECO:0000313" key="3">
    <source>
        <dbReference type="EMBL" id="BAJ96100.1"/>
    </source>
</evidence>
<dbReference type="EMBL" id="AK364897">
    <property type="protein sequence ID" value="BAJ96100.1"/>
    <property type="molecule type" value="mRNA"/>
</dbReference>
<proteinExistence type="evidence at transcript level"/>
<dbReference type="Proteomes" id="UP000011116">
    <property type="component" value="Chromosome 3H"/>
</dbReference>
<dbReference type="Gramene" id="HORVU.MOREX.r2.3HG0253550.1">
    <property type="protein sequence ID" value="HORVU.MOREX.r2.3HG0253550.1"/>
    <property type="gene ID" value="HORVU.MOREX.r2.3HG0253550"/>
</dbReference>
<dbReference type="PANTHER" id="PTHR45642:SF18">
    <property type="entry name" value="FAMILY II EXTRACELLULAR LIPASE 3 (EXL3)"/>
    <property type="match status" value="1"/>
</dbReference>
<feature type="signal peptide" evidence="2">
    <location>
        <begin position="1"/>
        <end position="26"/>
    </location>
</feature>
<dbReference type="HOGENOM" id="CLU_015101_0_1_1"/>
<dbReference type="GeneID" id="123440563"/>
<dbReference type="AlphaFoldDB" id="F2DLX9"/>
<evidence type="ECO:0000313" key="4">
    <source>
        <dbReference type="EnsemblPlants" id="HORVU.MOREX.r3.3HG0303800.1"/>
    </source>
</evidence>
<dbReference type="Gramene" id="HORVU.MOREX.r3.3HG0303800.1">
    <property type="protein sequence ID" value="HORVU.MOREX.r3.3HG0303800.1"/>
    <property type="gene ID" value="HORVU.MOREX.r3.3HG0303800"/>
</dbReference>
<reference evidence="5" key="2">
    <citation type="journal article" date="2012" name="Nature">
        <title>A physical, genetic and functional sequence assembly of the barley genome.</title>
        <authorList>
            <consortium name="The International Barley Genome Sequencing Consortium"/>
            <person name="Mayer K.F."/>
            <person name="Waugh R."/>
            <person name="Brown J.W."/>
            <person name="Schulman A."/>
            <person name="Langridge P."/>
            <person name="Platzer M."/>
            <person name="Fincher G.B."/>
            <person name="Muehlbauer G.J."/>
            <person name="Sato K."/>
            <person name="Close T.J."/>
            <person name="Wise R.P."/>
            <person name="Stein N."/>
        </authorList>
    </citation>
    <scope>NUCLEOTIDE SEQUENCE [LARGE SCALE GENOMIC DNA]</scope>
    <source>
        <strain evidence="5">cv. Morex</strain>
    </source>
</reference>
<feature type="chain" id="PRO_5015090723" evidence="2">
    <location>
        <begin position="27"/>
        <end position="367"/>
    </location>
</feature>
<dbReference type="SMR" id="F2DLX9"/>
<reference evidence="4" key="3">
    <citation type="submission" date="2020-10" db="EMBL/GenBank/DDBJ databases">
        <authorList>
            <person name="Scholz U."/>
            <person name="Mascher M."/>
            <person name="Fiebig A."/>
        </authorList>
    </citation>
    <scope>NUCLEOTIDE SEQUENCE [LARGE SCALE GENOMIC DNA]</scope>
    <source>
        <strain evidence="4">cv. Morex</strain>
    </source>
</reference>
<dbReference type="eggNOG" id="ENOG502QSNM">
    <property type="taxonomic scope" value="Eukaryota"/>
</dbReference>
<dbReference type="GO" id="GO:0016788">
    <property type="term" value="F:hydrolase activity, acting on ester bonds"/>
    <property type="evidence" value="ECO:0007669"/>
    <property type="project" value="InterPro"/>
</dbReference>
<dbReference type="STRING" id="112509.F2DLX9"/>
<evidence type="ECO:0000256" key="1">
    <source>
        <dbReference type="ARBA" id="ARBA00008668"/>
    </source>
</evidence>
<dbReference type="KEGG" id="hvg:123440563"/>
<keyword evidence="2" id="KW-0732">Signal</keyword>
<reference evidence="4" key="4">
    <citation type="submission" date="2022-01" db="UniProtKB">
        <authorList>
            <consortium name="EnsemblPlants"/>
        </authorList>
    </citation>
    <scope>IDENTIFICATION</scope>
    <source>
        <strain evidence="4">subsp. vulgare</strain>
    </source>
</reference>
<organism evidence="3">
    <name type="scientific">Hordeum vulgare subsp. vulgare</name>
    <name type="common">Domesticated barley</name>
    <dbReference type="NCBI Taxonomy" id="112509"/>
    <lineage>
        <taxon>Eukaryota</taxon>
        <taxon>Viridiplantae</taxon>
        <taxon>Streptophyta</taxon>
        <taxon>Embryophyta</taxon>
        <taxon>Tracheophyta</taxon>
        <taxon>Spermatophyta</taxon>
        <taxon>Magnoliopsida</taxon>
        <taxon>Liliopsida</taxon>
        <taxon>Poales</taxon>
        <taxon>Poaceae</taxon>
        <taxon>BOP clade</taxon>
        <taxon>Pooideae</taxon>
        <taxon>Triticodae</taxon>
        <taxon>Triticeae</taxon>
        <taxon>Hordeinae</taxon>
        <taxon>Hordeum</taxon>
    </lineage>
</organism>
<dbReference type="ExpressionAtlas" id="F2DLX9">
    <property type="expression patterns" value="baseline"/>
</dbReference>